<name>A0ACC2LU02_PERAE</name>
<comment type="caution">
    <text evidence="1">The sequence shown here is derived from an EMBL/GenBank/DDBJ whole genome shotgun (WGS) entry which is preliminary data.</text>
</comment>
<evidence type="ECO:0000313" key="2">
    <source>
        <dbReference type="Proteomes" id="UP001234297"/>
    </source>
</evidence>
<keyword evidence="2" id="KW-1185">Reference proteome</keyword>
<dbReference type="Proteomes" id="UP001234297">
    <property type="component" value="Chromosome 3"/>
</dbReference>
<proteinExistence type="predicted"/>
<dbReference type="EMBL" id="CM056811">
    <property type="protein sequence ID" value="KAJ8636830.1"/>
    <property type="molecule type" value="Genomic_DNA"/>
</dbReference>
<evidence type="ECO:0000313" key="1">
    <source>
        <dbReference type="EMBL" id="KAJ8636830.1"/>
    </source>
</evidence>
<organism evidence="1 2">
    <name type="scientific">Persea americana</name>
    <name type="common">Avocado</name>
    <dbReference type="NCBI Taxonomy" id="3435"/>
    <lineage>
        <taxon>Eukaryota</taxon>
        <taxon>Viridiplantae</taxon>
        <taxon>Streptophyta</taxon>
        <taxon>Embryophyta</taxon>
        <taxon>Tracheophyta</taxon>
        <taxon>Spermatophyta</taxon>
        <taxon>Magnoliopsida</taxon>
        <taxon>Magnoliidae</taxon>
        <taxon>Laurales</taxon>
        <taxon>Lauraceae</taxon>
        <taxon>Persea</taxon>
    </lineage>
</organism>
<gene>
    <name evidence="1" type="ORF">MRB53_011097</name>
</gene>
<accession>A0ACC2LU02</accession>
<reference evidence="1 2" key="1">
    <citation type="journal article" date="2022" name="Hortic Res">
        <title>A haplotype resolved chromosomal level avocado genome allows analysis of novel avocado genes.</title>
        <authorList>
            <person name="Nath O."/>
            <person name="Fletcher S.J."/>
            <person name="Hayward A."/>
            <person name="Shaw L.M."/>
            <person name="Masouleh A.K."/>
            <person name="Furtado A."/>
            <person name="Henry R.J."/>
            <person name="Mitter N."/>
        </authorList>
    </citation>
    <scope>NUCLEOTIDE SEQUENCE [LARGE SCALE GENOMIC DNA]</scope>
    <source>
        <strain evidence="2">cv. Hass</strain>
    </source>
</reference>
<protein>
    <submittedName>
        <fullName evidence="1">Uncharacterized protein</fullName>
    </submittedName>
</protein>
<sequence length="111" mass="12857">MEFLTNIVSKKPNMVLSIEWIFNSERPQGDWGTERHVGYIWRTLYGLRSAWEDGVWFGFQCKGFSNDWFVAGSFVTVNQWSGKRVDKGEVQENRDVSLSGCDVEDRSPDGW</sequence>